<comment type="caution">
    <text evidence="1">The sequence shown here is derived from an EMBL/GenBank/DDBJ whole genome shotgun (WGS) entry which is preliminary data.</text>
</comment>
<organism evidence="1 2">
    <name type="scientific">Colocasia esculenta</name>
    <name type="common">Wild taro</name>
    <name type="synonym">Arum esculentum</name>
    <dbReference type="NCBI Taxonomy" id="4460"/>
    <lineage>
        <taxon>Eukaryota</taxon>
        <taxon>Viridiplantae</taxon>
        <taxon>Streptophyta</taxon>
        <taxon>Embryophyta</taxon>
        <taxon>Tracheophyta</taxon>
        <taxon>Spermatophyta</taxon>
        <taxon>Magnoliopsida</taxon>
        <taxon>Liliopsida</taxon>
        <taxon>Araceae</taxon>
        <taxon>Aroideae</taxon>
        <taxon>Colocasieae</taxon>
        <taxon>Colocasia</taxon>
    </lineage>
</organism>
<proteinExistence type="predicted"/>
<feature type="non-terminal residue" evidence="1">
    <location>
        <position position="1"/>
    </location>
</feature>
<accession>A0A843X2G4</accession>
<feature type="non-terminal residue" evidence="1">
    <location>
        <position position="113"/>
    </location>
</feature>
<evidence type="ECO:0000313" key="2">
    <source>
        <dbReference type="Proteomes" id="UP000652761"/>
    </source>
</evidence>
<keyword evidence="2" id="KW-1185">Reference proteome</keyword>
<dbReference type="Proteomes" id="UP000652761">
    <property type="component" value="Unassembled WGS sequence"/>
</dbReference>
<reference evidence="1" key="1">
    <citation type="submission" date="2017-07" db="EMBL/GenBank/DDBJ databases">
        <title>Taro Niue Genome Assembly and Annotation.</title>
        <authorList>
            <person name="Atibalentja N."/>
            <person name="Keating K."/>
            <person name="Fields C.J."/>
        </authorList>
    </citation>
    <scope>NUCLEOTIDE SEQUENCE</scope>
    <source>
        <strain evidence="1">Niue_2</strain>
        <tissue evidence="1">Leaf</tissue>
    </source>
</reference>
<evidence type="ECO:0000313" key="1">
    <source>
        <dbReference type="EMBL" id="MQM11405.1"/>
    </source>
</evidence>
<name>A0A843X2G4_COLES</name>
<gene>
    <name evidence="1" type="ORF">Taro_044314</name>
</gene>
<dbReference type="AlphaFoldDB" id="A0A843X2G4"/>
<sequence>FRKPIHPPSRLACCRTKRANKWYQREDSLGASGTKDAQGTDYAEFFITYYERRKYNAESKTKVSYSRSESLLTISSEEVEMSAPVNDNKVCRQLKILGTRDPAVKFLSVQNTD</sequence>
<dbReference type="EMBL" id="NMUH01004969">
    <property type="protein sequence ID" value="MQM11405.1"/>
    <property type="molecule type" value="Genomic_DNA"/>
</dbReference>
<protein>
    <submittedName>
        <fullName evidence="1">Uncharacterized protein</fullName>
    </submittedName>
</protein>